<dbReference type="InterPro" id="IPR010982">
    <property type="entry name" value="Lambda_DNA-bd_dom_sf"/>
</dbReference>
<sequence>MIMSPALCRASRALLALDIAGLVKKSGVPRSVIAEFENKGSEPQNQDLAAIRRVFEEAGITFLDDDGNGPGLRLRAGQRTPGMRPEELNAENDD</sequence>
<accession>A0ABU0FEY0</accession>
<dbReference type="Proteomes" id="UP001237448">
    <property type="component" value="Unassembled WGS sequence"/>
</dbReference>
<evidence type="ECO:0000313" key="2">
    <source>
        <dbReference type="EMBL" id="MDQ0393173.1"/>
    </source>
</evidence>
<comment type="caution">
    <text evidence="2">The sequence shown here is derived from an EMBL/GenBank/DDBJ whole genome shotgun (WGS) entry which is preliminary data.</text>
</comment>
<gene>
    <name evidence="2" type="ORF">J3R73_002965</name>
</gene>
<evidence type="ECO:0000256" key="1">
    <source>
        <dbReference type="SAM" id="MobiDB-lite"/>
    </source>
</evidence>
<dbReference type="Gene3D" id="1.10.260.40">
    <property type="entry name" value="lambda repressor-like DNA-binding domains"/>
    <property type="match status" value="1"/>
</dbReference>
<proteinExistence type="predicted"/>
<evidence type="ECO:0000313" key="3">
    <source>
        <dbReference type="Proteomes" id="UP001237448"/>
    </source>
</evidence>
<feature type="region of interest" description="Disordered" evidence="1">
    <location>
        <begin position="66"/>
        <end position="94"/>
    </location>
</feature>
<dbReference type="EMBL" id="JAUSVK010000001">
    <property type="protein sequence ID" value="MDQ0393173.1"/>
    <property type="molecule type" value="Genomic_DNA"/>
</dbReference>
<organism evidence="2 3">
    <name type="scientific">Labrys monachus</name>
    <dbReference type="NCBI Taxonomy" id="217067"/>
    <lineage>
        <taxon>Bacteria</taxon>
        <taxon>Pseudomonadati</taxon>
        <taxon>Pseudomonadota</taxon>
        <taxon>Alphaproteobacteria</taxon>
        <taxon>Hyphomicrobiales</taxon>
        <taxon>Xanthobacteraceae</taxon>
        <taxon>Labrys</taxon>
    </lineage>
</organism>
<reference evidence="2 3" key="1">
    <citation type="submission" date="2023-07" db="EMBL/GenBank/DDBJ databases">
        <title>Genomic Encyclopedia of Type Strains, Phase IV (KMG-IV): sequencing the most valuable type-strain genomes for metagenomic binning, comparative biology and taxonomic classification.</title>
        <authorList>
            <person name="Goeker M."/>
        </authorList>
    </citation>
    <scope>NUCLEOTIDE SEQUENCE [LARGE SCALE GENOMIC DNA]</scope>
    <source>
        <strain evidence="2 3">DSM 5896</strain>
    </source>
</reference>
<dbReference type="RefSeq" id="WP_307428106.1">
    <property type="nucleotide sequence ID" value="NZ_JAUSVK010000001.1"/>
</dbReference>
<protein>
    <submittedName>
        <fullName evidence="2">Transcriptional regulator with XRE-family HTH domain</fullName>
    </submittedName>
</protein>
<name>A0ABU0FEY0_9HYPH</name>
<keyword evidence="3" id="KW-1185">Reference proteome</keyword>